<dbReference type="GO" id="GO:0003964">
    <property type="term" value="F:RNA-directed DNA polymerase activity"/>
    <property type="evidence" value="ECO:0007669"/>
    <property type="project" value="UniProtKB-KW"/>
</dbReference>
<protein>
    <submittedName>
        <fullName evidence="3">Reverse transcriptase domain-containing protein</fullName>
    </submittedName>
</protein>
<dbReference type="InterPro" id="IPR041588">
    <property type="entry name" value="Integrase_H2C2"/>
</dbReference>
<sequence length="376" mass="43611">MIVEGGQGCGNNGDQVRGRAFMMGAWEAHQDPNRVTGTFTLDNHYATTLFDYGADYSFVSTTFMPLSFDVIVEMDWFSGTRPGLFAMRRHVINGDGLHVDSSKIEAVTNWKPLELHQWIRLELFSDYDCEIHYHPRKANVVADALSQKERFKPNKIRGMNMTIQSSIKDKILVAQNESYRIWVPLTGNVRTLIMDEAHKSKYSVHRGTDKMYYDLRDMYWWSGMKKDIALYADFLPIREDYKIDMLARLYLNEIIARHGVPISIIFDLCLRKGADRFGKKGKLAPRYVGPFEITERIGLVAYRLRLPQELNGVHDMFHVSNLKKCLADPTLQIPLDDIQVDAKLNFIEELVEILEREFKKLKRSRIAIVKVRWNLK</sequence>
<dbReference type="EMBL" id="BQNB010011130">
    <property type="protein sequence ID" value="GJS86537.1"/>
    <property type="molecule type" value="Genomic_DNA"/>
</dbReference>
<dbReference type="Gene3D" id="1.10.340.70">
    <property type="match status" value="1"/>
</dbReference>
<feature type="domain" description="Tf2-1-like SH3-like" evidence="2">
    <location>
        <begin position="275"/>
        <end position="325"/>
    </location>
</feature>
<keyword evidence="4" id="KW-1185">Reference proteome</keyword>
<comment type="caution">
    <text evidence="3">The sequence shown here is derived from an EMBL/GenBank/DDBJ whole genome shotgun (WGS) entry which is preliminary data.</text>
</comment>
<accession>A0ABQ4Z9J7</accession>
<dbReference type="Pfam" id="PF24626">
    <property type="entry name" value="SH3_Tf2-1"/>
    <property type="match status" value="1"/>
</dbReference>
<reference evidence="3" key="1">
    <citation type="journal article" date="2022" name="Int. J. Mol. Sci.">
        <title>Draft Genome of Tanacetum Coccineum: Genomic Comparison of Closely Related Tanacetum-Family Plants.</title>
        <authorList>
            <person name="Yamashiro T."/>
            <person name="Shiraishi A."/>
            <person name="Nakayama K."/>
            <person name="Satake H."/>
        </authorList>
    </citation>
    <scope>NUCLEOTIDE SEQUENCE</scope>
</reference>
<reference evidence="3" key="2">
    <citation type="submission" date="2022-01" db="EMBL/GenBank/DDBJ databases">
        <authorList>
            <person name="Yamashiro T."/>
            <person name="Shiraishi A."/>
            <person name="Satake H."/>
            <person name="Nakayama K."/>
        </authorList>
    </citation>
    <scope>NUCLEOTIDE SEQUENCE</scope>
</reference>
<evidence type="ECO:0000259" key="2">
    <source>
        <dbReference type="Pfam" id="PF24626"/>
    </source>
</evidence>
<dbReference type="InterPro" id="IPR056924">
    <property type="entry name" value="SH3_Tf2-1"/>
</dbReference>
<evidence type="ECO:0000313" key="3">
    <source>
        <dbReference type="EMBL" id="GJS86537.1"/>
    </source>
</evidence>
<keyword evidence="3" id="KW-0548">Nucleotidyltransferase</keyword>
<keyword evidence="3" id="KW-0808">Transferase</keyword>
<dbReference type="Pfam" id="PF08284">
    <property type="entry name" value="RVP_2"/>
    <property type="match status" value="1"/>
</dbReference>
<keyword evidence="3" id="KW-0695">RNA-directed DNA polymerase</keyword>
<dbReference type="Proteomes" id="UP001151760">
    <property type="component" value="Unassembled WGS sequence"/>
</dbReference>
<evidence type="ECO:0000313" key="4">
    <source>
        <dbReference type="Proteomes" id="UP001151760"/>
    </source>
</evidence>
<proteinExistence type="predicted"/>
<name>A0ABQ4Z9J7_9ASTR</name>
<dbReference type="Pfam" id="PF17921">
    <property type="entry name" value="Integrase_H2C2"/>
    <property type="match status" value="1"/>
</dbReference>
<feature type="domain" description="Integrase zinc-binding" evidence="1">
    <location>
        <begin position="189"/>
        <end position="231"/>
    </location>
</feature>
<evidence type="ECO:0000259" key="1">
    <source>
        <dbReference type="Pfam" id="PF17921"/>
    </source>
</evidence>
<gene>
    <name evidence="3" type="ORF">Tco_0769173</name>
</gene>
<dbReference type="PANTHER" id="PTHR46148:SF59">
    <property type="entry name" value="NUCLEOTIDYLTRANSFERASE, RIBONUCLEASE H"/>
    <property type="match status" value="1"/>
</dbReference>
<organism evidence="3 4">
    <name type="scientific">Tanacetum coccineum</name>
    <dbReference type="NCBI Taxonomy" id="301880"/>
    <lineage>
        <taxon>Eukaryota</taxon>
        <taxon>Viridiplantae</taxon>
        <taxon>Streptophyta</taxon>
        <taxon>Embryophyta</taxon>
        <taxon>Tracheophyta</taxon>
        <taxon>Spermatophyta</taxon>
        <taxon>Magnoliopsida</taxon>
        <taxon>eudicotyledons</taxon>
        <taxon>Gunneridae</taxon>
        <taxon>Pentapetalae</taxon>
        <taxon>asterids</taxon>
        <taxon>campanulids</taxon>
        <taxon>Asterales</taxon>
        <taxon>Asteraceae</taxon>
        <taxon>Asteroideae</taxon>
        <taxon>Anthemideae</taxon>
        <taxon>Anthemidinae</taxon>
        <taxon>Tanacetum</taxon>
    </lineage>
</organism>
<dbReference type="PANTHER" id="PTHR46148">
    <property type="entry name" value="CHROMO DOMAIN-CONTAINING PROTEIN"/>
    <property type="match status" value="1"/>
</dbReference>